<comment type="caution">
    <text evidence="1">The sequence shown here is derived from an EMBL/GenBank/DDBJ whole genome shotgun (WGS) entry which is preliminary data.</text>
</comment>
<reference evidence="1 2" key="1">
    <citation type="submission" date="2018-05" db="EMBL/GenBank/DDBJ databases">
        <title>Kurthia sibirica genome sequence.</title>
        <authorList>
            <person name="Maclea K.S."/>
            <person name="Goen A.E."/>
        </authorList>
    </citation>
    <scope>NUCLEOTIDE SEQUENCE [LARGE SCALE GENOMIC DNA]</scope>
    <source>
        <strain evidence="1 2">ATCC 49154</strain>
    </source>
</reference>
<gene>
    <name evidence="1" type="ORF">DEX24_04965</name>
</gene>
<dbReference type="EMBL" id="QFVR01000005">
    <property type="protein sequence ID" value="PWI25888.1"/>
    <property type="molecule type" value="Genomic_DNA"/>
</dbReference>
<name>A0A2U3AMX6_9BACL</name>
<protein>
    <submittedName>
        <fullName evidence="1">Uncharacterized protein</fullName>
    </submittedName>
</protein>
<dbReference type="AlphaFoldDB" id="A0A2U3AMX6"/>
<dbReference type="Proteomes" id="UP000245938">
    <property type="component" value="Unassembled WGS sequence"/>
</dbReference>
<organism evidence="1 2">
    <name type="scientific">Kurthia sibirica</name>
    <dbReference type="NCBI Taxonomy" id="202750"/>
    <lineage>
        <taxon>Bacteria</taxon>
        <taxon>Bacillati</taxon>
        <taxon>Bacillota</taxon>
        <taxon>Bacilli</taxon>
        <taxon>Bacillales</taxon>
        <taxon>Caryophanaceae</taxon>
        <taxon>Kurthia</taxon>
    </lineage>
</organism>
<dbReference type="OrthoDB" id="2936646at2"/>
<sequence>MLKKILICIPIFILAILSPVAPILNFGLNTKKIDANIQRLLKYSWFDELYSNDKFRHLFFANKHVRKKLSSDIYVKLLSRHKKTQEKFYRFLEKENNRNK</sequence>
<evidence type="ECO:0000313" key="1">
    <source>
        <dbReference type="EMBL" id="PWI25888.1"/>
    </source>
</evidence>
<evidence type="ECO:0000313" key="2">
    <source>
        <dbReference type="Proteomes" id="UP000245938"/>
    </source>
</evidence>
<proteinExistence type="predicted"/>
<dbReference type="RefSeq" id="WP_109305309.1">
    <property type="nucleotide sequence ID" value="NZ_JBHMEQ010000089.1"/>
</dbReference>
<accession>A0A2U3AMX6</accession>
<keyword evidence="2" id="KW-1185">Reference proteome</keyword>